<accession>A0A830HET1</accession>
<proteinExistence type="predicted"/>
<organism evidence="3 4">
    <name type="scientific">Pycnococcus provasolii</name>
    <dbReference type="NCBI Taxonomy" id="41880"/>
    <lineage>
        <taxon>Eukaryota</taxon>
        <taxon>Viridiplantae</taxon>
        <taxon>Chlorophyta</taxon>
        <taxon>Pseudoscourfieldiophyceae</taxon>
        <taxon>Pseudoscourfieldiales</taxon>
        <taxon>Pycnococcaceae</taxon>
        <taxon>Pycnococcus</taxon>
    </lineage>
</organism>
<name>A0A830HET1_9CHLO</name>
<protein>
    <submittedName>
        <fullName evidence="3">Uncharacterized protein</fullName>
    </submittedName>
</protein>
<dbReference type="EMBL" id="BNJQ01000009">
    <property type="protein sequence ID" value="GHP05268.1"/>
    <property type="molecule type" value="Genomic_DNA"/>
</dbReference>
<feature type="region of interest" description="Disordered" evidence="2">
    <location>
        <begin position="1"/>
        <end position="24"/>
    </location>
</feature>
<keyword evidence="4" id="KW-1185">Reference proteome</keyword>
<sequence length="367" mass="39826">MPDVESSSAPAARSAGRRSGGDESPIAQFVNNISALLGLRNTKTPTHPFVAGALLGLLIGGIIFHSHGSVRAERAKLSILRSSDSVKAETISRELAKCNDARQQAAQLENMGASANTVVDLKGQLEEVQAELTRCDSKCGHCGDVEVAMKRAQRTCEDEHHNSHKANDRRVEEAERRREQAERERDDLQVECQAKTDTAVKTSTAKILREAEESRRELDLQLHNENLKHDASAERAIRARDLAIQDRDTCLSDKKGVESQLESCLAGAATAVKERDARTQKVSGELESFQEQAGSCMQEKVSLETALCQICDYAATSFPSCAKVCGVNRKETVQGEEGARAAAQEEMDAAKTGDGAALNAAIEKTRR</sequence>
<evidence type="ECO:0000256" key="2">
    <source>
        <dbReference type="SAM" id="MobiDB-lite"/>
    </source>
</evidence>
<feature type="coiled-coil region" evidence="1">
    <location>
        <begin position="91"/>
        <end position="138"/>
    </location>
</feature>
<feature type="compositionally biased region" description="Low complexity" evidence="2">
    <location>
        <begin position="1"/>
        <end position="14"/>
    </location>
</feature>
<feature type="region of interest" description="Disordered" evidence="2">
    <location>
        <begin position="154"/>
        <end position="188"/>
    </location>
</feature>
<gene>
    <name evidence="3" type="ORF">PPROV_000402000</name>
</gene>
<feature type="region of interest" description="Disordered" evidence="2">
    <location>
        <begin position="340"/>
        <end position="367"/>
    </location>
</feature>
<dbReference type="Proteomes" id="UP000660262">
    <property type="component" value="Unassembled WGS sequence"/>
</dbReference>
<dbReference type="AlphaFoldDB" id="A0A830HET1"/>
<evidence type="ECO:0000313" key="4">
    <source>
        <dbReference type="Proteomes" id="UP000660262"/>
    </source>
</evidence>
<keyword evidence="1" id="KW-0175">Coiled coil</keyword>
<reference evidence="3" key="1">
    <citation type="submission" date="2020-10" db="EMBL/GenBank/DDBJ databases">
        <title>Unveiling of a novel bifunctional photoreceptor, Dualchrome1, isolated from a cosmopolitan green alga.</title>
        <authorList>
            <person name="Suzuki S."/>
            <person name="Kawachi M."/>
        </authorList>
    </citation>
    <scope>NUCLEOTIDE SEQUENCE</scope>
    <source>
        <strain evidence="3">NIES 2893</strain>
    </source>
</reference>
<evidence type="ECO:0000256" key="1">
    <source>
        <dbReference type="SAM" id="Coils"/>
    </source>
</evidence>
<evidence type="ECO:0000313" key="3">
    <source>
        <dbReference type="EMBL" id="GHP05268.1"/>
    </source>
</evidence>
<comment type="caution">
    <text evidence="3">The sequence shown here is derived from an EMBL/GenBank/DDBJ whole genome shotgun (WGS) entry which is preliminary data.</text>
</comment>